<sequence>MIAPTPHHRSQTSASDVRGSRLASPIYTGFAQFTIRTVSNRKELT</sequence>
<evidence type="ECO:0000313" key="2">
    <source>
        <dbReference type="Proteomes" id="UP000533724"/>
    </source>
</evidence>
<organism evidence="1 2">
    <name type="scientific">Rhizobium esperanzae</name>
    <dbReference type="NCBI Taxonomy" id="1967781"/>
    <lineage>
        <taxon>Bacteria</taxon>
        <taxon>Pseudomonadati</taxon>
        <taxon>Pseudomonadota</taxon>
        <taxon>Alphaproteobacteria</taxon>
        <taxon>Hyphomicrobiales</taxon>
        <taxon>Rhizobiaceae</taxon>
        <taxon>Rhizobium/Agrobacterium group</taxon>
        <taxon>Rhizobium</taxon>
    </lineage>
</organism>
<dbReference type="EMBL" id="JACIHI010000012">
    <property type="protein sequence ID" value="MBB4441551.1"/>
    <property type="molecule type" value="Genomic_DNA"/>
</dbReference>
<dbReference type="Proteomes" id="UP000533724">
    <property type="component" value="Unassembled WGS sequence"/>
</dbReference>
<dbReference type="AlphaFoldDB" id="A0A7W6UNW2"/>
<proteinExistence type="predicted"/>
<accession>A0A7W6UNW2</accession>
<reference evidence="1 2" key="1">
    <citation type="submission" date="2020-08" db="EMBL/GenBank/DDBJ databases">
        <title>Genomic Encyclopedia of Type Strains, Phase IV (KMG-V): Genome sequencing to study the core and pangenomes of soil and plant-associated prokaryotes.</title>
        <authorList>
            <person name="Whitman W."/>
        </authorList>
    </citation>
    <scope>NUCLEOTIDE SEQUENCE [LARGE SCALE GENOMIC DNA]</scope>
    <source>
        <strain evidence="1 2">SEMIA 414</strain>
    </source>
</reference>
<comment type="caution">
    <text evidence="1">The sequence shown here is derived from an EMBL/GenBank/DDBJ whole genome shotgun (WGS) entry which is preliminary data.</text>
</comment>
<gene>
    <name evidence="1" type="ORF">GGE15_004840</name>
</gene>
<evidence type="ECO:0000313" key="1">
    <source>
        <dbReference type="EMBL" id="MBB4441551.1"/>
    </source>
</evidence>
<protein>
    <submittedName>
        <fullName evidence="1">Uncharacterized protein</fullName>
    </submittedName>
</protein>
<name>A0A7W6UNW2_9HYPH</name>